<keyword evidence="3" id="KW-1185">Reference proteome</keyword>
<dbReference type="EMBL" id="CP039396">
    <property type="protein sequence ID" value="QCD42747.1"/>
    <property type="molecule type" value="Genomic_DNA"/>
</dbReference>
<sequence length="128" mass="14461">MLKFFTIMGRSKKNETAKSEEAVVVDVQVEEGVAASEPIAEQEAQPSSEIEEIEEAPKAEKAEKTVKAPTVKEPVKDISPRDLELMRLYPQYEKIWITPKGFVHPEGAPQFLLKGAKLFKNKFFNNKI</sequence>
<reference evidence="3" key="1">
    <citation type="submission" date="2019-02" db="EMBL/GenBank/DDBJ databases">
        <title>Isolation and identification of novel species under the genus Muribaculum.</title>
        <authorList>
            <person name="Miyake S."/>
            <person name="Ding Y."/>
            <person name="Low A."/>
            <person name="Soh M."/>
            <person name="Seedorf H."/>
        </authorList>
    </citation>
    <scope>NUCLEOTIDE SEQUENCE [LARGE SCALE GENOMIC DNA]</scope>
    <source>
        <strain evidence="3">H5</strain>
    </source>
</reference>
<dbReference type="AlphaFoldDB" id="A0A4P7W476"/>
<accession>A0A4P7W476</accession>
<evidence type="ECO:0000256" key="1">
    <source>
        <dbReference type="SAM" id="MobiDB-lite"/>
    </source>
</evidence>
<organism evidence="2 3">
    <name type="scientific">Duncaniella dubosii</name>
    <dbReference type="NCBI Taxonomy" id="2518971"/>
    <lineage>
        <taxon>Bacteria</taxon>
        <taxon>Pseudomonadati</taxon>
        <taxon>Bacteroidota</taxon>
        <taxon>Bacteroidia</taxon>
        <taxon>Bacteroidales</taxon>
        <taxon>Muribaculaceae</taxon>
        <taxon>Duncaniella</taxon>
    </lineage>
</organism>
<feature type="compositionally biased region" description="Basic and acidic residues" evidence="1">
    <location>
        <begin position="55"/>
        <end position="66"/>
    </location>
</feature>
<dbReference type="KEGG" id="ddb:E7747_10925"/>
<dbReference type="Proteomes" id="UP000297149">
    <property type="component" value="Chromosome"/>
</dbReference>
<protein>
    <submittedName>
        <fullName evidence="2">Uncharacterized protein</fullName>
    </submittedName>
</protein>
<name>A0A4P7W476_9BACT</name>
<feature type="region of interest" description="Disordered" evidence="1">
    <location>
        <begin position="34"/>
        <end position="73"/>
    </location>
</feature>
<gene>
    <name evidence="2" type="ORF">E7747_10925</name>
</gene>
<evidence type="ECO:0000313" key="2">
    <source>
        <dbReference type="EMBL" id="QCD42747.1"/>
    </source>
</evidence>
<evidence type="ECO:0000313" key="3">
    <source>
        <dbReference type="Proteomes" id="UP000297149"/>
    </source>
</evidence>
<feature type="compositionally biased region" description="Low complexity" evidence="1">
    <location>
        <begin position="34"/>
        <end position="48"/>
    </location>
</feature>
<proteinExistence type="predicted"/>